<organism evidence="12 13">
    <name type="scientific">Elsinoe australis</name>
    <dbReference type="NCBI Taxonomy" id="40998"/>
    <lineage>
        <taxon>Eukaryota</taxon>
        <taxon>Fungi</taxon>
        <taxon>Dikarya</taxon>
        <taxon>Ascomycota</taxon>
        <taxon>Pezizomycotina</taxon>
        <taxon>Dothideomycetes</taxon>
        <taxon>Dothideomycetidae</taxon>
        <taxon>Myriangiales</taxon>
        <taxon>Elsinoaceae</taxon>
        <taxon>Elsinoe</taxon>
    </lineage>
</organism>
<comment type="similarity">
    <text evidence="5">Belongs to the major facilitator superfamily. CAR1 family.</text>
</comment>
<comment type="caution">
    <text evidence="12">The sequence shown here is derived from an EMBL/GenBank/DDBJ whole genome shotgun (WGS) entry which is preliminary data.</text>
</comment>
<feature type="compositionally biased region" description="Polar residues" evidence="9">
    <location>
        <begin position="279"/>
        <end position="296"/>
    </location>
</feature>
<gene>
    <name evidence="12" type="ORF">B9Z65_2730</name>
</gene>
<dbReference type="Proteomes" id="UP000243723">
    <property type="component" value="Unassembled WGS sequence"/>
</dbReference>
<feature type="transmembrane region" description="Helical" evidence="10">
    <location>
        <begin position="597"/>
        <end position="626"/>
    </location>
</feature>
<dbReference type="CDD" id="cd17323">
    <property type="entry name" value="MFS_Tpo1_MDR_like"/>
    <property type="match status" value="1"/>
</dbReference>
<dbReference type="FunFam" id="1.20.1250.20:FF:000011">
    <property type="entry name" value="MFS multidrug transporter, putative"/>
    <property type="match status" value="1"/>
</dbReference>
<dbReference type="PROSITE" id="PS50850">
    <property type="entry name" value="MFS"/>
    <property type="match status" value="1"/>
</dbReference>
<dbReference type="STRING" id="40998.A0A2P8A4F0"/>
<dbReference type="AlphaFoldDB" id="A0A2P8A4F0"/>
<evidence type="ECO:0000259" key="11">
    <source>
        <dbReference type="PROSITE" id="PS50850"/>
    </source>
</evidence>
<feature type="transmembrane region" description="Helical" evidence="10">
    <location>
        <begin position="813"/>
        <end position="834"/>
    </location>
</feature>
<feature type="transmembrane region" description="Helical" evidence="10">
    <location>
        <begin position="778"/>
        <end position="801"/>
    </location>
</feature>
<feature type="region of interest" description="Disordered" evidence="9">
    <location>
        <begin position="1"/>
        <end position="51"/>
    </location>
</feature>
<dbReference type="SUPFAM" id="SSF103473">
    <property type="entry name" value="MFS general substrate transporter"/>
    <property type="match status" value="1"/>
</dbReference>
<dbReference type="InterPro" id="IPR020846">
    <property type="entry name" value="MFS_dom"/>
</dbReference>
<dbReference type="GO" id="GO:0022857">
    <property type="term" value="F:transmembrane transporter activity"/>
    <property type="evidence" value="ECO:0007669"/>
    <property type="project" value="InterPro"/>
</dbReference>
<dbReference type="Gene3D" id="1.20.1250.20">
    <property type="entry name" value="MFS general substrate transporter like domains"/>
    <property type="match status" value="1"/>
</dbReference>
<feature type="transmembrane region" description="Helical" evidence="10">
    <location>
        <begin position="672"/>
        <end position="699"/>
    </location>
</feature>
<evidence type="ECO:0000256" key="5">
    <source>
        <dbReference type="ARBA" id="ARBA00038347"/>
    </source>
</evidence>
<evidence type="ECO:0000256" key="4">
    <source>
        <dbReference type="ARBA" id="ARBA00023136"/>
    </source>
</evidence>
<dbReference type="OrthoDB" id="5296287at2759"/>
<accession>A0A2P8A4F0</accession>
<keyword evidence="13" id="KW-1185">Reference proteome</keyword>
<feature type="region of interest" description="Disordered" evidence="9">
    <location>
        <begin position="97"/>
        <end position="163"/>
    </location>
</feature>
<evidence type="ECO:0000256" key="6">
    <source>
        <dbReference type="ARBA" id="ARBA00053977"/>
    </source>
</evidence>
<evidence type="ECO:0000256" key="1">
    <source>
        <dbReference type="ARBA" id="ARBA00004141"/>
    </source>
</evidence>
<feature type="transmembrane region" description="Helical" evidence="10">
    <location>
        <begin position="534"/>
        <end position="555"/>
    </location>
</feature>
<feature type="compositionally biased region" description="Polar residues" evidence="9">
    <location>
        <begin position="97"/>
        <end position="115"/>
    </location>
</feature>
<dbReference type="InterPro" id="IPR011701">
    <property type="entry name" value="MFS"/>
</dbReference>
<feature type="transmembrane region" description="Helical" evidence="10">
    <location>
        <begin position="509"/>
        <end position="528"/>
    </location>
</feature>
<evidence type="ECO:0000313" key="12">
    <source>
        <dbReference type="EMBL" id="PSK55341.1"/>
    </source>
</evidence>
<comment type="function">
    <text evidence="6">MFS transporter; part of the gene cluster that mediates the biosynthesis of cercosporin, a light-activated, non-host-selective toxin. The perylenequinone chromophore of cercosporin absorbs light energy to attain an electronically-activated triplet state and produces active oxygen species such as the hydroxyl radical, superoxide, hydrogen peroxide or singlet oxygen upon reaction with oxygen molecules. These reactive oxygen species cause damage to various cellular components including lipids, proteins and nucleic acids. Responsible for secretion and accumulation of cercosporin, but does not play any roles in self-protection against the toxicity of cercosporin.</text>
</comment>
<evidence type="ECO:0000256" key="2">
    <source>
        <dbReference type="ARBA" id="ARBA00022692"/>
    </source>
</evidence>
<feature type="transmembrane region" description="Helical" evidence="10">
    <location>
        <begin position="751"/>
        <end position="772"/>
    </location>
</feature>
<evidence type="ECO:0000256" key="8">
    <source>
        <dbReference type="ARBA" id="ARBA00077167"/>
    </source>
</evidence>
<feature type="compositionally biased region" description="Polar residues" evidence="9">
    <location>
        <begin position="140"/>
        <end position="149"/>
    </location>
</feature>
<dbReference type="PANTHER" id="PTHR23502:SF68">
    <property type="entry name" value="MULTIDRUG TRANSPORTER, PUTATIVE (AFU_ORTHOLOGUE AFUA_3G01120)-RELATED"/>
    <property type="match status" value="1"/>
</dbReference>
<keyword evidence="4 10" id="KW-0472">Membrane</keyword>
<feature type="transmembrane region" description="Helical" evidence="10">
    <location>
        <begin position="567"/>
        <end position="591"/>
    </location>
</feature>
<keyword evidence="3 10" id="KW-1133">Transmembrane helix</keyword>
<name>A0A2P8A4F0_9PEZI</name>
<feature type="domain" description="Major facilitator superfamily (MFS) profile" evidence="11">
    <location>
        <begin position="442"/>
        <end position="875"/>
    </location>
</feature>
<evidence type="ECO:0000256" key="3">
    <source>
        <dbReference type="ARBA" id="ARBA00022989"/>
    </source>
</evidence>
<evidence type="ECO:0000313" key="13">
    <source>
        <dbReference type="Proteomes" id="UP000243723"/>
    </source>
</evidence>
<protein>
    <recommendedName>
        <fullName evidence="7">Cercosporin MFS transporter CTB4</fullName>
    </recommendedName>
    <alternativeName>
        <fullName evidence="8">Cercosporin toxin biosynthesis cluster protein 4</fullName>
    </alternativeName>
</protein>
<feature type="transmembrane region" description="Helical" evidence="10">
    <location>
        <begin position="441"/>
        <end position="465"/>
    </location>
</feature>
<feature type="compositionally biased region" description="Basic and acidic residues" evidence="9">
    <location>
        <begin position="387"/>
        <end position="401"/>
    </location>
</feature>
<proteinExistence type="inferred from homology"/>
<feature type="transmembrane region" description="Helical" evidence="10">
    <location>
        <begin position="711"/>
        <end position="730"/>
    </location>
</feature>
<feature type="region of interest" description="Disordered" evidence="9">
    <location>
        <begin position="279"/>
        <end position="299"/>
    </location>
</feature>
<evidence type="ECO:0000256" key="9">
    <source>
        <dbReference type="SAM" id="MobiDB-lite"/>
    </source>
</evidence>
<sequence>MAEQPRLYVLSSQGSWEGQDGDLDTPAPLSRYDPHAVHSNYPPNYFSRPPLETQRSLDMREKRTSVPPAARYAVDAASSRGGSTLSLANTMQRRPQFPASMTGSASGNLTPYLSAQQSRESFRSQRSQGIPVSERRGPSASRTPSSVRQPTLLRPHSTATSIPELIVESMADRPSQEDEHHDYAHYWDFAYQRGSPALEHPEPAAVPTLEYPLGHDEDVFHTHEETITPYADSEMRLEPKTSTPSLRKPKPVVMQEGRAVHHTYQGPVYEKAKTLQTYPTPEVSDVSNNGLPPRTTSRNSWRQSLRRSWSLGSFDFENRSDMTSSTFPSFSQLRLPGIDYEHDNYDQRGISTLSWIASESSGDHEVEDGNYAWPWHGEVPENPTTSSRHDSGIIDKEKGPFPDTDREMRLSTIIPDPNIVGWDSEKDPENPMNWSMKRKKISIIALALFTFITPLASSMFAPAVPQLLVEFDISSRLLSQFVVSVYVLGFAVGPLIVSPMSEVYGRYPVYIVGYIGFIAFTIGCALATNMPMLIVFRFFAGCFGVTPVAIGGGTIADLFPKEQRGKFMGLGALGPMLGPMVGPIGGGYLAAALNWRWVFWVITMASGLLFLISTTLTTETFAPVLLARKTARLRALTRNPALRSALSTSLLPSAIFLRALQRPAHFFFRSPIVAAMSIYVSLVYGILYVLFTTFTFVFVENYGWSPQKSGLVYIGLGIGTLLGLLILGSTSDKLCQHLADKKNDGVLKPEYRLPPLVYGGVCVPLGLFLYGWATQYTLYWPVPLAGTVLVGLGIIQTFMCIQTYLVDTFGMHAASAIAANTVLRSVVAAFLPMAGLSMYDALGLGWGNSLLGFVALALVPIPGLFWIYGERLRTSQRFQVRLRGML</sequence>
<feature type="transmembrane region" description="Helical" evidence="10">
    <location>
        <begin position="846"/>
        <end position="868"/>
    </location>
</feature>
<feature type="compositionally biased region" description="Low complexity" evidence="9">
    <location>
        <begin position="116"/>
        <end position="128"/>
    </location>
</feature>
<evidence type="ECO:0000256" key="7">
    <source>
        <dbReference type="ARBA" id="ARBA00069139"/>
    </source>
</evidence>
<feature type="transmembrane region" description="Helical" evidence="10">
    <location>
        <begin position="477"/>
        <end position="497"/>
    </location>
</feature>
<comment type="subcellular location">
    <subcellularLocation>
        <location evidence="1">Membrane</location>
        <topology evidence="1">Multi-pass membrane protein</topology>
    </subcellularLocation>
</comment>
<reference evidence="12 13" key="1">
    <citation type="submission" date="2017-05" db="EMBL/GenBank/DDBJ databases">
        <title>Draft genome sequence of Elsinoe australis.</title>
        <authorList>
            <person name="Cheng Q."/>
        </authorList>
    </citation>
    <scope>NUCLEOTIDE SEQUENCE [LARGE SCALE GENOMIC DNA]</scope>
    <source>
        <strain evidence="12 13">NL1</strain>
    </source>
</reference>
<evidence type="ECO:0000256" key="10">
    <source>
        <dbReference type="SAM" id="Phobius"/>
    </source>
</evidence>
<dbReference type="GO" id="GO:0016020">
    <property type="term" value="C:membrane"/>
    <property type="evidence" value="ECO:0007669"/>
    <property type="project" value="UniProtKB-SubCell"/>
</dbReference>
<dbReference type="Pfam" id="PF07690">
    <property type="entry name" value="MFS_1"/>
    <property type="match status" value="1"/>
</dbReference>
<feature type="region of interest" description="Disordered" evidence="9">
    <location>
        <begin position="382"/>
        <end position="401"/>
    </location>
</feature>
<dbReference type="EMBL" id="NHZQ01000067">
    <property type="protein sequence ID" value="PSK55341.1"/>
    <property type="molecule type" value="Genomic_DNA"/>
</dbReference>
<keyword evidence="2 10" id="KW-0812">Transmembrane</keyword>
<dbReference type="PANTHER" id="PTHR23502">
    <property type="entry name" value="MAJOR FACILITATOR SUPERFAMILY"/>
    <property type="match status" value="1"/>
</dbReference>
<dbReference type="InterPro" id="IPR036259">
    <property type="entry name" value="MFS_trans_sf"/>
</dbReference>